<dbReference type="PROSITE" id="PS00086">
    <property type="entry name" value="CYTOCHROME_P450"/>
    <property type="match status" value="1"/>
</dbReference>
<dbReference type="InterPro" id="IPR017972">
    <property type="entry name" value="Cyt_P450_CS"/>
</dbReference>
<dbReference type="CDD" id="cd20625">
    <property type="entry name" value="CYP164-like"/>
    <property type="match status" value="1"/>
</dbReference>
<keyword evidence="2" id="KW-0503">Monooxygenase</keyword>
<evidence type="ECO:0000256" key="2">
    <source>
        <dbReference type="RuleBase" id="RU000461"/>
    </source>
</evidence>
<dbReference type="Pfam" id="PF00067">
    <property type="entry name" value="p450"/>
    <property type="match status" value="1"/>
</dbReference>
<dbReference type="PANTHER" id="PTHR46696:SF1">
    <property type="entry name" value="CYTOCHROME P450 YJIB-RELATED"/>
    <property type="match status" value="1"/>
</dbReference>
<dbReference type="EMBL" id="JBHTGP010000006">
    <property type="protein sequence ID" value="MFD0685015.1"/>
    <property type="molecule type" value="Genomic_DNA"/>
</dbReference>
<dbReference type="InterPro" id="IPR036396">
    <property type="entry name" value="Cyt_P450_sf"/>
</dbReference>
<sequence>MPAEATLTPQQADDALIALFTPPQPADPFPYYETLQEVNRVHHSAALGLWAISGYDEATAFLRTPDLNSGPRAATVLREDWPDHPSLRMYLHAMVTLEGADHARIRGMASRVFTPGKIRKQEPAVQRLMREFLDDIVEQAEGGEPVDLVDLLAVPFPVAVISEMLGLPHGDGKRFHELAEDWSRVWSGLYPEEDLVRADAAAEELSGYFIETIDARRAEPRDDLLSSLVQEAAVGRLDEDELMALTTFLFTAGFAATTNLIATGVMALTEHPGELKRWREDKSITKPAVEELLRHTAHTAATSRITTKPTVVGDTEIPEGAHVLALLGAANRDPEKYPDPHRLDLTRDDAPHLSFSVGAHYCMGGNLARIEGAELFPALIDTFSEIEMAGTPERRDVMGLTGYSTLPVILRR</sequence>
<dbReference type="Proteomes" id="UP001597063">
    <property type="component" value="Unassembled WGS sequence"/>
</dbReference>
<evidence type="ECO:0000256" key="1">
    <source>
        <dbReference type="ARBA" id="ARBA00010617"/>
    </source>
</evidence>
<keyword evidence="2" id="KW-0479">Metal-binding</keyword>
<comment type="similarity">
    <text evidence="1 2">Belongs to the cytochrome P450 family.</text>
</comment>
<accession>A0ABW2XG35</accession>
<dbReference type="PRINTS" id="PR00359">
    <property type="entry name" value="BP450"/>
</dbReference>
<dbReference type="SUPFAM" id="SSF48264">
    <property type="entry name" value="Cytochrome P450"/>
    <property type="match status" value="1"/>
</dbReference>
<evidence type="ECO:0000313" key="4">
    <source>
        <dbReference type="Proteomes" id="UP001597063"/>
    </source>
</evidence>
<keyword evidence="2" id="KW-0408">Iron</keyword>
<protein>
    <submittedName>
        <fullName evidence="3">Cytochrome P450</fullName>
    </submittedName>
</protein>
<dbReference type="RefSeq" id="WP_207400226.1">
    <property type="nucleotide sequence ID" value="NZ_CAACUY010000230.1"/>
</dbReference>
<dbReference type="InterPro" id="IPR001128">
    <property type="entry name" value="Cyt_P450"/>
</dbReference>
<dbReference type="PANTHER" id="PTHR46696">
    <property type="entry name" value="P450, PUTATIVE (EUROFUNG)-RELATED"/>
    <property type="match status" value="1"/>
</dbReference>
<organism evidence="3 4">
    <name type="scientific">Actinomadura fibrosa</name>
    <dbReference type="NCBI Taxonomy" id="111802"/>
    <lineage>
        <taxon>Bacteria</taxon>
        <taxon>Bacillati</taxon>
        <taxon>Actinomycetota</taxon>
        <taxon>Actinomycetes</taxon>
        <taxon>Streptosporangiales</taxon>
        <taxon>Thermomonosporaceae</taxon>
        <taxon>Actinomadura</taxon>
    </lineage>
</organism>
<evidence type="ECO:0000313" key="3">
    <source>
        <dbReference type="EMBL" id="MFD0685015.1"/>
    </source>
</evidence>
<reference evidence="4" key="1">
    <citation type="journal article" date="2019" name="Int. J. Syst. Evol. Microbiol.">
        <title>The Global Catalogue of Microorganisms (GCM) 10K type strain sequencing project: providing services to taxonomists for standard genome sequencing and annotation.</title>
        <authorList>
            <consortium name="The Broad Institute Genomics Platform"/>
            <consortium name="The Broad Institute Genome Sequencing Center for Infectious Disease"/>
            <person name="Wu L."/>
            <person name="Ma J."/>
        </authorList>
    </citation>
    <scope>NUCLEOTIDE SEQUENCE [LARGE SCALE GENOMIC DNA]</scope>
    <source>
        <strain evidence="4">JCM 9371</strain>
    </source>
</reference>
<gene>
    <name evidence="3" type="ORF">ACFQZM_10935</name>
</gene>
<dbReference type="Gene3D" id="1.10.630.10">
    <property type="entry name" value="Cytochrome P450"/>
    <property type="match status" value="1"/>
</dbReference>
<comment type="caution">
    <text evidence="3">The sequence shown here is derived from an EMBL/GenBank/DDBJ whole genome shotgun (WGS) entry which is preliminary data.</text>
</comment>
<keyword evidence="4" id="KW-1185">Reference proteome</keyword>
<keyword evidence="2" id="KW-0349">Heme</keyword>
<dbReference type="InterPro" id="IPR002397">
    <property type="entry name" value="Cyt_P450_B"/>
</dbReference>
<name>A0ABW2XG35_9ACTN</name>
<proteinExistence type="inferred from homology"/>
<keyword evidence="2" id="KW-0560">Oxidoreductase</keyword>